<evidence type="ECO:0000313" key="2">
    <source>
        <dbReference type="Proteomes" id="UP001056978"/>
    </source>
</evidence>
<dbReference type="Proteomes" id="UP001056978">
    <property type="component" value="Chromosome 9"/>
</dbReference>
<dbReference type="EMBL" id="CM043777">
    <property type="protein sequence ID" value="KAI4838337.1"/>
    <property type="molecule type" value="Genomic_DNA"/>
</dbReference>
<evidence type="ECO:0000313" key="1">
    <source>
        <dbReference type="EMBL" id="KAI4838337.1"/>
    </source>
</evidence>
<name>A0ACB9Y8R0_PLABR</name>
<gene>
    <name evidence="1" type="ORF">MKS88_002814</name>
</gene>
<comment type="caution">
    <text evidence="1">The sequence shown here is derived from an EMBL/GenBank/DDBJ whole genome shotgun (WGS) entry which is preliminary data.</text>
</comment>
<reference evidence="1" key="1">
    <citation type="submission" date="2022-06" db="EMBL/GenBank/DDBJ databases">
        <title>The First Complete Genome of the Simian Malaria Parasite Plasmodium brasilianum.</title>
        <authorList>
            <person name="Bajic M."/>
            <person name="Ravishankar S."/>
        </authorList>
    </citation>
    <scope>NUCLEOTIDE SEQUENCE</scope>
    <source>
        <strain evidence="1">Bolivian I</strain>
    </source>
</reference>
<protein>
    <submittedName>
        <fullName evidence="1">Exported protein 1</fullName>
    </submittedName>
</protein>
<organism evidence="1 2">
    <name type="scientific">Plasmodium brasilianum</name>
    <dbReference type="NCBI Taxonomy" id="5824"/>
    <lineage>
        <taxon>Eukaryota</taxon>
        <taxon>Sar</taxon>
        <taxon>Alveolata</taxon>
        <taxon>Apicomplexa</taxon>
        <taxon>Aconoidasida</taxon>
        <taxon>Haemosporida</taxon>
        <taxon>Plasmodiidae</taxon>
        <taxon>Plasmodium</taxon>
        <taxon>Plasmodium (Plasmodium)</taxon>
    </lineage>
</organism>
<sequence length="148" mass="15576">MKLSLIVFAFFFIALIEVYLGGLVIAGSTTPPPKKKSPKKTPDPLIDVHEIINDMVKKEEEIVNLSKKKSAYKTATTALASTLGLVSALLLGGIGLVLYNNERGRHPFQIRGSSKSGAAETKAAEPAPAEPAPADDGDQDQSGTDSAA</sequence>
<keyword evidence="2" id="KW-1185">Reference proteome</keyword>
<proteinExistence type="predicted"/>
<accession>A0ACB9Y8R0</accession>